<evidence type="ECO:0000259" key="5">
    <source>
        <dbReference type="PROSITE" id="PS50111"/>
    </source>
</evidence>
<gene>
    <name evidence="6" type="ordered locus">Clocl_0763</name>
</gene>
<dbReference type="GO" id="GO:0006935">
    <property type="term" value="P:chemotaxis"/>
    <property type="evidence" value="ECO:0007669"/>
    <property type="project" value="InterPro"/>
</dbReference>
<name>G8LVA9_ACECE</name>
<dbReference type="RefSeq" id="WP_014254092.1">
    <property type="nucleotide sequence ID" value="NC_016627.1"/>
</dbReference>
<evidence type="ECO:0000313" key="6">
    <source>
        <dbReference type="EMBL" id="AEV67463.1"/>
    </source>
</evidence>
<proteinExistence type="inferred from homology"/>
<keyword evidence="4" id="KW-0812">Transmembrane</keyword>
<keyword evidence="7" id="KW-1185">Reference proteome</keyword>
<dbReference type="GO" id="GO:0007165">
    <property type="term" value="P:signal transduction"/>
    <property type="evidence" value="ECO:0007669"/>
    <property type="project" value="UniProtKB-KW"/>
</dbReference>
<dbReference type="InterPro" id="IPR025997">
    <property type="entry name" value="SBP_2_dom"/>
</dbReference>
<dbReference type="eggNOG" id="COG1879">
    <property type="taxonomic scope" value="Bacteria"/>
</dbReference>
<dbReference type="Pfam" id="PF13407">
    <property type="entry name" value="Peripla_BP_4"/>
    <property type="match status" value="1"/>
</dbReference>
<dbReference type="CDD" id="cd01536">
    <property type="entry name" value="PBP1_ABC_sugar_binding-like"/>
    <property type="match status" value="1"/>
</dbReference>
<dbReference type="GO" id="GO:0004888">
    <property type="term" value="F:transmembrane signaling receptor activity"/>
    <property type="evidence" value="ECO:0007669"/>
    <property type="project" value="InterPro"/>
</dbReference>
<dbReference type="STRING" id="720554.Clocl_0763"/>
<dbReference type="Pfam" id="PF00015">
    <property type="entry name" value="MCPsignal"/>
    <property type="match status" value="1"/>
</dbReference>
<evidence type="ECO:0000256" key="1">
    <source>
        <dbReference type="ARBA" id="ARBA00023224"/>
    </source>
</evidence>
<dbReference type="PANTHER" id="PTHR32089">
    <property type="entry name" value="METHYL-ACCEPTING CHEMOTAXIS PROTEIN MCPB"/>
    <property type="match status" value="1"/>
</dbReference>
<reference evidence="6 7" key="2">
    <citation type="journal article" date="2012" name="Stand. Genomic Sci.">
        <title>Complete Genome Sequence of Clostridium clariflavum DSM 19732.</title>
        <authorList>
            <person name="Izquierdo J.A."/>
            <person name="Goodwin L."/>
            <person name="Davenport K.W."/>
            <person name="Teshima H."/>
            <person name="Bruce D."/>
            <person name="Detter C."/>
            <person name="Tapia R."/>
            <person name="Han S."/>
            <person name="Land M."/>
            <person name="Hauser L."/>
            <person name="Jeffries C.D."/>
            <person name="Han J."/>
            <person name="Pitluck S."/>
            <person name="Nolan M."/>
            <person name="Chen A."/>
            <person name="Huntemann M."/>
            <person name="Mavromatis K."/>
            <person name="Mikhailova N."/>
            <person name="Liolios K."/>
            <person name="Woyke T."/>
            <person name="Lynd L.R."/>
        </authorList>
    </citation>
    <scope>NUCLEOTIDE SEQUENCE [LARGE SCALE GENOMIC DNA]</scope>
    <source>
        <strain evidence="7">DSM 19732 / NBRC 101661 / EBR45</strain>
    </source>
</reference>
<dbReference type="InterPro" id="IPR004089">
    <property type="entry name" value="MCPsignal_dom"/>
</dbReference>
<protein>
    <submittedName>
        <fullName evidence="6">Methyl-accepting chemotaxis protein</fullName>
    </submittedName>
</protein>
<evidence type="ECO:0000256" key="2">
    <source>
        <dbReference type="ARBA" id="ARBA00029447"/>
    </source>
</evidence>
<dbReference type="AlphaFoldDB" id="G8LVA9"/>
<evidence type="ECO:0000256" key="3">
    <source>
        <dbReference type="PROSITE-ProRule" id="PRU00284"/>
    </source>
</evidence>
<dbReference type="PROSITE" id="PS50111">
    <property type="entry name" value="CHEMOTAXIS_TRANSDUC_2"/>
    <property type="match status" value="1"/>
</dbReference>
<dbReference type="GO" id="GO:0016020">
    <property type="term" value="C:membrane"/>
    <property type="evidence" value="ECO:0007669"/>
    <property type="project" value="InterPro"/>
</dbReference>
<dbReference type="Gene3D" id="1.10.287.950">
    <property type="entry name" value="Methyl-accepting chemotaxis protein"/>
    <property type="match status" value="1"/>
</dbReference>
<dbReference type="SUPFAM" id="SSF58104">
    <property type="entry name" value="Methyl-accepting chemotaxis protein (MCP) signaling domain"/>
    <property type="match status" value="1"/>
</dbReference>
<keyword evidence="1 3" id="KW-0807">Transducer</keyword>
<dbReference type="InterPro" id="IPR028082">
    <property type="entry name" value="Peripla_BP_I"/>
</dbReference>
<dbReference type="HOGENOM" id="CLU_385308_0_0_9"/>
<dbReference type="PRINTS" id="PR00260">
    <property type="entry name" value="CHEMTRNSDUCR"/>
</dbReference>
<dbReference type="Proteomes" id="UP000005435">
    <property type="component" value="Chromosome"/>
</dbReference>
<dbReference type="eggNOG" id="COG0840">
    <property type="taxonomic scope" value="Bacteria"/>
</dbReference>
<dbReference type="Gene3D" id="3.40.50.2300">
    <property type="match status" value="2"/>
</dbReference>
<comment type="similarity">
    <text evidence="2">Belongs to the methyl-accepting chemotaxis (MCP) protein family.</text>
</comment>
<organism evidence="6 7">
    <name type="scientific">Acetivibrio clariflavus (strain DSM 19732 / NBRC 101661 / EBR45)</name>
    <name type="common">Clostridium clariflavum</name>
    <dbReference type="NCBI Taxonomy" id="720554"/>
    <lineage>
        <taxon>Bacteria</taxon>
        <taxon>Bacillati</taxon>
        <taxon>Bacillota</taxon>
        <taxon>Clostridia</taxon>
        <taxon>Eubacteriales</taxon>
        <taxon>Oscillospiraceae</taxon>
        <taxon>Acetivibrio</taxon>
    </lineage>
</organism>
<evidence type="ECO:0000313" key="7">
    <source>
        <dbReference type="Proteomes" id="UP000005435"/>
    </source>
</evidence>
<feature type="transmembrane region" description="Helical" evidence="4">
    <location>
        <begin position="44"/>
        <end position="69"/>
    </location>
</feature>
<feature type="transmembrane region" description="Helical" evidence="4">
    <location>
        <begin position="12"/>
        <end position="38"/>
    </location>
</feature>
<accession>G8LVA9</accession>
<feature type="domain" description="Methyl-accepting transducer" evidence="5">
    <location>
        <begin position="141"/>
        <end position="391"/>
    </location>
</feature>
<sequence length="717" mass="79497" precursor="true">MKKIKRDLQSKNIIKIVIFSIIIFLLVFLTLTFSALLIGSVSGVSATIILIAALIFEVIGFITILTVLFKFFRSVDSVNSKVQSLAHGDLKADDILKEESFGLSLLTETFNDMKSNLINFISLTKVNIITISDAIESLSKSMDRSYMGNKRIAASMENVAERANDQAKLMGDAMAGIDEVKNRIEIITESIEKFEKSVEESVRATASGVKNLEEYYKQVNIISDNLNSTSEYIKKLNADITQIDNIGKLITKTSEQLKLLGLNASVEAAKAGESGKGFSVVAHEMNLLSAATKESVGKISDILKNIQDRSELVSKSIDECVESYDVSKDIFKSIKQSFDIIYNNANVLEADIKKVHNEANLINSSAHEINEKSQELYKISEDISNKTNEVSAVTLEELEELQKINISTSSLNHMLEGFETLIEKFNTSVVPVDADSEKQLRIAFVSPLDNEFWYVIRKGVLYAKKELAKKNVVIDFYGIEEDVGPKIRESFKEAMDNNVDGIIVTGFDPLLAELIEQAYQKNIPVMTFNVDLPVKSKRIAYFGPDISLTGVVTARALSKTLGGKGEVAILTGSGRVFWENETLAALKKYKGIKVTVKEGCADDIELSYTVAKELLTKNSKIRAMSVHGVGMFGAIRAIEELDLVGKTFIVSCFYGKEVARYIKKGIVCAAISHDPFGQAHDAIIHMYNMLVTGQKPEGEHIWSRLEIIDRKSIYDLL</sequence>
<dbReference type="PANTHER" id="PTHR32089:SF112">
    <property type="entry name" value="LYSOZYME-LIKE PROTEIN-RELATED"/>
    <property type="match status" value="1"/>
</dbReference>
<evidence type="ECO:0000256" key="4">
    <source>
        <dbReference type="SAM" id="Phobius"/>
    </source>
</evidence>
<reference evidence="7" key="1">
    <citation type="submission" date="2011-12" db="EMBL/GenBank/DDBJ databases">
        <title>Complete sequence of Clostridium clariflavum DSM 19732.</title>
        <authorList>
            <consortium name="US DOE Joint Genome Institute"/>
            <person name="Lucas S."/>
            <person name="Han J."/>
            <person name="Lapidus A."/>
            <person name="Cheng J.-F."/>
            <person name="Goodwin L."/>
            <person name="Pitluck S."/>
            <person name="Peters L."/>
            <person name="Teshima H."/>
            <person name="Detter J.C."/>
            <person name="Han C."/>
            <person name="Tapia R."/>
            <person name="Land M."/>
            <person name="Hauser L."/>
            <person name="Kyrpides N."/>
            <person name="Ivanova N."/>
            <person name="Pagani I."/>
            <person name="Kitzmiller T."/>
            <person name="Lynd L."/>
            <person name="Izquierdo J."/>
            <person name="Woyke T."/>
        </authorList>
    </citation>
    <scope>NUCLEOTIDE SEQUENCE [LARGE SCALE GENOMIC DNA]</scope>
    <source>
        <strain evidence="7">DSM 19732 / NBRC 101661 / EBR45</strain>
    </source>
</reference>
<keyword evidence="4" id="KW-0472">Membrane</keyword>
<keyword evidence="4" id="KW-1133">Transmembrane helix</keyword>
<dbReference type="SUPFAM" id="SSF53822">
    <property type="entry name" value="Periplasmic binding protein-like I"/>
    <property type="match status" value="1"/>
</dbReference>
<dbReference type="EMBL" id="CP003065">
    <property type="protein sequence ID" value="AEV67463.1"/>
    <property type="molecule type" value="Genomic_DNA"/>
</dbReference>
<dbReference type="OrthoDB" id="569491at2"/>
<dbReference type="SMART" id="SM00283">
    <property type="entry name" value="MA"/>
    <property type="match status" value="1"/>
</dbReference>
<dbReference type="KEGG" id="ccl:Clocl_0763"/>
<dbReference type="InterPro" id="IPR004090">
    <property type="entry name" value="Chemotax_Me-accpt_rcpt"/>
</dbReference>